<dbReference type="STRING" id="1409788.NC99_28750"/>
<feature type="transmembrane region" description="Helical" evidence="1">
    <location>
        <begin position="85"/>
        <end position="103"/>
    </location>
</feature>
<gene>
    <name evidence="2" type="ORF">NC99_28750</name>
</gene>
<keyword evidence="1" id="KW-1133">Transmembrane helix</keyword>
<feature type="transmembrane region" description="Helical" evidence="1">
    <location>
        <begin position="12"/>
        <end position="37"/>
    </location>
</feature>
<dbReference type="RefSeq" id="WP_157624888.1">
    <property type="nucleotide sequence ID" value="NZ_LGIA01000165.1"/>
</dbReference>
<dbReference type="EMBL" id="LGIA01000165">
    <property type="protein sequence ID" value="KOH44328.1"/>
    <property type="molecule type" value="Genomic_DNA"/>
</dbReference>
<evidence type="ECO:0000313" key="2">
    <source>
        <dbReference type="EMBL" id="KOH44328.1"/>
    </source>
</evidence>
<reference evidence="3" key="1">
    <citation type="submission" date="2015-07" db="EMBL/GenBank/DDBJ databases">
        <title>Genome sequencing of Sunxiuqinia dokdonensis strain SK.</title>
        <authorList>
            <person name="Ahn S."/>
            <person name="Kim B.-C."/>
        </authorList>
    </citation>
    <scope>NUCLEOTIDE SEQUENCE [LARGE SCALE GENOMIC DNA]</scope>
    <source>
        <strain evidence="3">SK</strain>
    </source>
</reference>
<evidence type="ECO:0000256" key="1">
    <source>
        <dbReference type="SAM" id="Phobius"/>
    </source>
</evidence>
<name>A0A0L8V7J8_9BACT</name>
<feature type="transmembrane region" description="Helical" evidence="1">
    <location>
        <begin position="109"/>
        <end position="128"/>
    </location>
</feature>
<protein>
    <submittedName>
        <fullName evidence="2">Uncharacterized protein</fullName>
    </submittedName>
</protein>
<evidence type="ECO:0000313" key="3">
    <source>
        <dbReference type="Proteomes" id="UP000036958"/>
    </source>
</evidence>
<keyword evidence="1" id="KW-0812">Transmembrane</keyword>
<feature type="transmembrane region" description="Helical" evidence="1">
    <location>
        <begin position="57"/>
        <end position="78"/>
    </location>
</feature>
<accession>A0A0L8V7J8</accession>
<sequence>MRQTKENQPLLFVSATTLSLLGSGIGLVLFGLAALFFTPAKAWVIGITNSTSMDRITPLYFLLFMALCLLSFVGVIKIRKWQKSGLFFYLGAQLVMLFLPVIWLDWNAFSVNNLIFTTIFVFIYFSFFNRMA</sequence>
<comment type="caution">
    <text evidence="2">The sequence shown here is derived from an EMBL/GenBank/DDBJ whole genome shotgun (WGS) entry which is preliminary data.</text>
</comment>
<dbReference type="PATRIC" id="fig|1409788.3.peg.2959"/>
<dbReference type="OrthoDB" id="1120888at2"/>
<organism evidence="2 3">
    <name type="scientific">Sunxiuqinia dokdonensis</name>
    <dbReference type="NCBI Taxonomy" id="1409788"/>
    <lineage>
        <taxon>Bacteria</taxon>
        <taxon>Pseudomonadati</taxon>
        <taxon>Bacteroidota</taxon>
        <taxon>Bacteroidia</taxon>
        <taxon>Marinilabiliales</taxon>
        <taxon>Prolixibacteraceae</taxon>
        <taxon>Sunxiuqinia</taxon>
    </lineage>
</organism>
<dbReference type="AlphaFoldDB" id="A0A0L8V7J8"/>
<keyword evidence="1" id="KW-0472">Membrane</keyword>
<keyword evidence="3" id="KW-1185">Reference proteome</keyword>
<proteinExistence type="predicted"/>
<dbReference type="Proteomes" id="UP000036958">
    <property type="component" value="Unassembled WGS sequence"/>
</dbReference>